<sequence length="280" mass="32977">MRFKTGELSEKIIDSFNIEVFFRVFLKKVFFGGGERVKSRVDMVNFDNINLKDFKIENIPNSGFYIRDFISEKEEQELLNKVYSAPKPKWVTLKNRRLQNWGGKPTERGMITEPLPSWLKDSIFSKLSQLKIFNDCSKFKLPNHCLINEYESGQGIMPHEDGPFYYPTVATVSLNSYTILDLYKRRIEENFNTEQNETNLMPEFSLLLEPRSLLVLQDDLYKTYLHGIEERKSDNLGQKNIMNLSDDMDRHTDLERDTRVSLTYRVVEKVIKVEIFKKNT</sequence>
<dbReference type="PANTHER" id="PTHR46030:SF1">
    <property type="entry name" value="ALPHA-KETOGLUTARATE-DEPENDENT DIOXYGENASE ALKB HOMOLOG 6"/>
    <property type="match status" value="1"/>
</dbReference>
<dbReference type="GO" id="GO:0005634">
    <property type="term" value="C:nucleus"/>
    <property type="evidence" value="ECO:0007669"/>
    <property type="project" value="UniProtKB-SubCell"/>
</dbReference>
<keyword evidence="5" id="KW-0560">Oxidoreductase</keyword>
<evidence type="ECO:0000256" key="3">
    <source>
        <dbReference type="ARBA" id="ARBA00022723"/>
    </source>
</evidence>
<name>A0A2Z6R0Q1_9GLOM</name>
<evidence type="ECO:0000256" key="2">
    <source>
        <dbReference type="ARBA" id="ARBA00007879"/>
    </source>
</evidence>
<keyword evidence="7" id="KW-0539">Nucleus</keyword>
<dbReference type="InterPro" id="IPR037151">
    <property type="entry name" value="AlkB-like_sf"/>
</dbReference>
<comment type="similarity">
    <text evidence="2">Belongs to the alkB family.</text>
</comment>
<feature type="domain" description="Fe2OG dioxygenase" evidence="8">
    <location>
        <begin position="141"/>
        <end position="268"/>
    </location>
</feature>
<dbReference type="Gene3D" id="2.60.120.590">
    <property type="entry name" value="Alpha-ketoglutarate-dependent dioxygenase AlkB-like"/>
    <property type="match status" value="1"/>
</dbReference>
<evidence type="ECO:0000313" key="10">
    <source>
        <dbReference type="Proteomes" id="UP000247702"/>
    </source>
</evidence>
<evidence type="ECO:0000256" key="5">
    <source>
        <dbReference type="ARBA" id="ARBA00023002"/>
    </source>
</evidence>
<evidence type="ECO:0000313" key="9">
    <source>
        <dbReference type="EMBL" id="GBB91599.1"/>
    </source>
</evidence>
<comment type="caution">
    <text evidence="9">The sequence shown here is derived from an EMBL/GenBank/DDBJ whole genome shotgun (WGS) entry which is preliminary data.</text>
</comment>
<dbReference type="AlphaFoldDB" id="A0A2Z6R0Q1"/>
<keyword evidence="3" id="KW-0479">Metal-binding</keyword>
<protein>
    <recommendedName>
        <fullName evidence="8">Fe2OG dioxygenase domain-containing protein</fullName>
    </recommendedName>
</protein>
<dbReference type="PANTHER" id="PTHR46030">
    <property type="entry name" value="ALPHA-KETOGLUTARATE-DEPENDENT DIOXYGENASE ALKB HOMOLOG 6"/>
    <property type="match status" value="1"/>
</dbReference>
<keyword evidence="10" id="KW-1185">Reference proteome</keyword>
<evidence type="ECO:0000259" key="8">
    <source>
        <dbReference type="PROSITE" id="PS51471"/>
    </source>
</evidence>
<dbReference type="InterPro" id="IPR005123">
    <property type="entry name" value="Oxoglu/Fe-dep_dioxygenase_dom"/>
</dbReference>
<reference evidence="9 10" key="1">
    <citation type="submission" date="2017-11" db="EMBL/GenBank/DDBJ databases">
        <title>The genome of Rhizophagus clarus HR1 reveals common genetic basis of auxotrophy among arbuscular mycorrhizal fungi.</title>
        <authorList>
            <person name="Kobayashi Y."/>
        </authorList>
    </citation>
    <scope>NUCLEOTIDE SEQUENCE [LARGE SCALE GENOMIC DNA]</scope>
    <source>
        <strain evidence="9 10">HR1</strain>
    </source>
</reference>
<dbReference type="InterPro" id="IPR027450">
    <property type="entry name" value="AlkB-like"/>
</dbReference>
<dbReference type="SUPFAM" id="SSF51197">
    <property type="entry name" value="Clavaminate synthase-like"/>
    <property type="match status" value="1"/>
</dbReference>
<evidence type="ECO:0000256" key="6">
    <source>
        <dbReference type="ARBA" id="ARBA00023004"/>
    </source>
</evidence>
<dbReference type="GO" id="GO:0051213">
    <property type="term" value="F:dioxygenase activity"/>
    <property type="evidence" value="ECO:0007669"/>
    <property type="project" value="UniProtKB-KW"/>
</dbReference>
<keyword evidence="6" id="KW-0408">Iron</keyword>
<dbReference type="STRING" id="94130.A0A2Z6R0Q1"/>
<gene>
    <name evidence="9" type="ORF">RclHR1_00190012</name>
</gene>
<dbReference type="Proteomes" id="UP000247702">
    <property type="component" value="Unassembled WGS sequence"/>
</dbReference>
<accession>A0A2Z6R0Q1</accession>
<dbReference type="Pfam" id="PF13532">
    <property type="entry name" value="2OG-FeII_Oxy_2"/>
    <property type="match status" value="1"/>
</dbReference>
<comment type="subcellular location">
    <subcellularLocation>
        <location evidence="1">Nucleus</location>
    </subcellularLocation>
</comment>
<dbReference type="PROSITE" id="PS51471">
    <property type="entry name" value="FE2OG_OXY"/>
    <property type="match status" value="1"/>
</dbReference>
<dbReference type="EMBL" id="BEXD01001001">
    <property type="protein sequence ID" value="GBB91599.1"/>
    <property type="molecule type" value="Genomic_DNA"/>
</dbReference>
<evidence type="ECO:0000256" key="7">
    <source>
        <dbReference type="ARBA" id="ARBA00023242"/>
    </source>
</evidence>
<organism evidence="9 10">
    <name type="scientific">Rhizophagus clarus</name>
    <dbReference type="NCBI Taxonomy" id="94130"/>
    <lineage>
        <taxon>Eukaryota</taxon>
        <taxon>Fungi</taxon>
        <taxon>Fungi incertae sedis</taxon>
        <taxon>Mucoromycota</taxon>
        <taxon>Glomeromycotina</taxon>
        <taxon>Glomeromycetes</taxon>
        <taxon>Glomerales</taxon>
        <taxon>Glomeraceae</taxon>
        <taxon>Rhizophagus</taxon>
    </lineage>
</organism>
<dbReference type="GO" id="GO:0046872">
    <property type="term" value="F:metal ion binding"/>
    <property type="evidence" value="ECO:0007669"/>
    <property type="project" value="UniProtKB-KW"/>
</dbReference>
<dbReference type="InterPro" id="IPR032862">
    <property type="entry name" value="ALKBH6"/>
</dbReference>
<evidence type="ECO:0000256" key="4">
    <source>
        <dbReference type="ARBA" id="ARBA00022964"/>
    </source>
</evidence>
<evidence type="ECO:0000256" key="1">
    <source>
        <dbReference type="ARBA" id="ARBA00004123"/>
    </source>
</evidence>
<keyword evidence="4" id="KW-0223">Dioxygenase</keyword>
<proteinExistence type="inferred from homology"/>